<keyword evidence="1" id="KW-0479">Metal-binding</keyword>
<dbReference type="InterPro" id="IPR017850">
    <property type="entry name" value="Alkaline_phosphatase_core_sf"/>
</dbReference>
<evidence type="ECO:0000256" key="2">
    <source>
        <dbReference type="ARBA" id="ARBA00022837"/>
    </source>
</evidence>
<dbReference type="EMBL" id="JBBJCI010000032">
    <property type="protein sequence ID" value="KAK7254100.1"/>
    <property type="molecule type" value="Genomic_DNA"/>
</dbReference>
<keyword evidence="3" id="KW-0325">Glycoprotein</keyword>
<evidence type="ECO:0000313" key="5">
    <source>
        <dbReference type="EMBL" id="KAK7254100.1"/>
    </source>
</evidence>
<evidence type="ECO:0000313" key="6">
    <source>
        <dbReference type="Proteomes" id="UP001363151"/>
    </source>
</evidence>
<comment type="caution">
    <text evidence="5">The sequence shown here is derived from an EMBL/GenBank/DDBJ whole genome shotgun (WGS) entry which is preliminary data.</text>
</comment>
<accession>A0ABR1GDK1</accession>
<dbReference type="Proteomes" id="UP001363151">
    <property type="component" value="Unassembled WGS sequence"/>
</dbReference>
<dbReference type="PANTHER" id="PTHR10342:SF274">
    <property type="entry name" value="ARYLSULFATASE B"/>
    <property type="match status" value="1"/>
</dbReference>
<evidence type="ECO:0000256" key="3">
    <source>
        <dbReference type="ARBA" id="ARBA00023180"/>
    </source>
</evidence>
<keyword evidence="2" id="KW-0106">Calcium</keyword>
<reference evidence="5 6" key="1">
    <citation type="submission" date="2024-03" db="EMBL/GenBank/DDBJ databases">
        <title>Aureococcus anophagefferens CCMP1851 and Kratosvirus quantuckense: Draft genome of a second virus-susceptible host strain in the model system.</title>
        <authorList>
            <person name="Chase E."/>
            <person name="Truchon A.R."/>
            <person name="Schepens W."/>
            <person name="Wilhelm S.W."/>
        </authorList>
    </citation>
    <scope>NUCLEOTIDE SEQUENCE [LARGE SCALE GENOMIC DNA]</scope>
    <source>
        <strain evidence="5 6">CCMP1851</strain>
    </source>
</reference>
<dbReference type="SUPFAM" id="SSF53649">
    <property type="entry name" value="Alkaline phosphatase-like"/>
    <property type="match status" value="1"/>
</dbReference>
<feature type="domain" description="Sulfatase N-terminal" evidence="4">
    <location>
        <begin position="95"/>
        <end position="442"/>
    </location>
</feature>
<dbReference type="InterPro" id="IPR000917">
    <property type="entry name" value="Sulfatase_N"/>
</dbReference>
<dbReference type="PANTHER" id="PTHR10342">
    <property type="entry name" value="ARYLSULFATASE"/>
    <property type="match status" value="1"/>
</dbReference>
<dbReference type="GO" id="GO:0016787">
    <property type="term" value="F:hydrolase activity"/>
    <property type="evidence" value="ECO:0007669"/>
    <property type="project" value="UniProtKB-KW"/>
</dbReference>
<keyword evidence="6" id="KW-1185">Reference proteome</keyword>
<name>A0ABR1GDK1_AURAN</name>
<evidence type="ECO:0000256" key="1">
    <source>
        <dbReference type="ARBA" id="ARBA00022723"/>
    </source>
</evidence>
<keyword evidence="5" id="KW-0378">Hydrolase</keyword>
<dbReference type="Gene3D" id="3.40.720.10">
    <property type="entry name" value="Alkaline Phosphatase, subunit A"/>
    <property type="match status" value="1"/>
</dbReference>
<dbReference type="Pfam" id="PF00884">
    <property type="entry name" value="Sulfatase"/>
    <property type="match status" value="1"/>
</dbReference>
<sequence>MVDTARRWTGGLVALAALLVGLAAYAATRTHAQRAMSLGVSLVTDDASTVPMMDDGAATAPVDDALVPLADDALATSLDDDGAAAAPSSLANDRPDIVLITLDDVGVNDLWGSVDLPALKKLGALATNGVLLGGYHGQSYCSPARASLLSGKFVHRIGFSDQDGGKRELTAWSNFSVPLGHELLPETMKRLGYATHGIGKWNIGHCNELYVPWNRGFDSWLGYFSDGVGYTSHLADQDSSYSLDGTQYELYDMAIYDKEANSILNGTSVRGTYTTSLFNSKAASLLMGTTSAAPLFLWLAHHGMHDNDGVDDAETCDESADDDDEVSLFAERASLTDARFKFACGLRAVDRGVGVVKQALDDRPRDYVLAVISDNGGDACGAHCAGSNFPLRGQKFFEFDGGVKVPALVYSPTLIPAARRGQTFDGLFHHVDWLATFMDAAGGHQSLLDPNYDSVSQWEFITGKRSGAARDTIVFAASAQTAAIRSGDYKFLYRVVNGSNLALDWNGTEDTHFDACEGGVQLSFLFDVKNDPNELVDLSGDERYNETLVQLHAIWKKVYETEFWTPSSPFGDTSSADSPAAVAFQKNGGYVTHWGCDAMSGNL</sequence>
<dbReference type="InterPro" id="IPR047115">
    <property type="entry name" value="ARSB"/>
</dbReference>
<dbReference type="Gene3D" id="3.30.1120.10">
    <property type="match status" value="1"/>
</dbReference>
<proteinExistence type="predicted"/>
<organism evidence="5 6">
    <name type="scientific">Aureococcus anophagefferens</name>
    <name type="common">Harmful bloom alga</name>
    <dbReference type="NCBI Taxonomy" id="44056"/>
    <lineage>
        <taxon>Eukaryota</taxon>
        <taxon>Sar</taxon>
        <taxon>Stramenopiles</taxon>
        <taxon>Ochrophyta</taxon>
        <taxon>Pelagophyceae</taxon>
        <taxon>Pelagomonadales</taxon>
        <taxon>Pelagomonadaceae</taxon>
        <taxon>Aureococcus</taxon>
    </lineage>
</organism>
<evidence type="ECO:0000259" key="4">
    <source>
        <dbReference type="Pfam" id="PF00884"/>
    </source>
</evidence>
<gene>
    <name evidence="5" type="ORF">SO694_00008223</name>
</gene>
<protein>
    <submittedName>
        <fullName evidence="5">Sulfuric ester hydrolase</fullName>
    </submittedName>
</protein>